<reference evidence="1" key="1">
    <citation type="submission" date="2014-09" db="EMBL/GenBank/DDBJ databases">
        <authorList>
            <person name="Magalhaes I.L.F."/>
            <person name="Oliveira U."/>
            <person name="Santos F.R."/>
            <person name="Vidigal T.H.D.A."/>
            <person name="Brescovit A.D."/>
            <person name="Santos A.J."/>
        </authorList>
    </citation>
    <scope>NUCLEOTIDE SEQUENCE</scope>
    <source>
        <tissue evidence="1">Shoot tissue taken approximately 20 cm above the soil surface</tissue>
    </source>
</reference>
<protein>
    <submittedName>
        <fullName evidence="1">Uncharacterized protein</fullName>
    </submittedName>
</protein>
<reference evidence="1" key="2">
    <citation type="journal article" date="2015" name="Data Brief">
        <title>Shoot transcriptome of the giant reed, Arundo donax.</title>
        <authorList>
            <person name="Barrero R.A."/>
            <person name="Guerrero F.D."/>
            <person name="Moolhuijzen P."/>
            <person name="Goolsby J.A."/>
            <person name="Tidwell J."/>
            <person name="Bellgard S.E."/>
            <person name="Bellgard M.I."/>
        </authorList>
    </citation>
    <scope>NUCLEOTIDE SEQUENCE</scope>
    <source>
        <tissue evidence="1">Shoot tissue taken approximately 20 cm above the soil surface</tissue>
    </source>
</reference>
<organism evidence="1">
    <name type="scientific">Arundo donax</name>
    <name type="common">Giant reed</name>
    <name type="synonym">Donax arundinaceus</name>
    <dbReference type="NCBI Taxonomy" id="35708"/>
    <lineage>
        <taxon>Eukaryota</taxon>
        <taxon>Viridiplantae</taxon>
        <taxon>Streptophyta</taxon>
        <taxon>Embryophyta</taxon>
        <taxon>Tracheophyta</taxon>
        <taxon>Spermatophyta</taxon>
        <taxon>Magnoliopsida</taxon>
        <taxon>Liliopsida</taxon>
        <taxon>Poales</taxon>
        <taxon>Poaceae</taxon>
        <taxon>PACMAD clade</taxon>
        <taxon>Arundinoideae</taxon>
        <taxon>Arundineae</taxon>
        <taxon>Arundo</taxon>
    </lineage>
</organism>
<proteinExistence type="predicted"/>
<dbReference type="AlphaFoldDB" id="A0A0A8Y341"/>
<dbReference type="EMBL" id="GBRH01278215">
    <property type="protein sequence ID" value="JAD19680.1"/>
    <property type="molecule type" value="Transcribed_RNA"/>
</dbReference>
<evidence type="ECO:0000313" key="1">
    <source>
        <dbReference type="EMBL" id="JAD19680.1"/>
    </source>
</evidence>
<sequence>MVPKKQLFQVDPGGKRLLLEL</sequence>
<name>A0A0A8Y341_ARUDO</name>
<accession>A0A0A8Y341</accession>